<name>A0A850PSX4_9MYCO</name>
<evidence type="ECO:0000256" key="1">
    <source>
        <dbReference type="SAM" id="MobiDB-lite"/>
    </source>
</evidence>
<dbReference type="AlphaFoldDB" id="A0A850PSX4"/>
<gene>
    <name evidence="2" type="ORF">HLY00_3766</name>
</gene>
<reference evidence="2 3" key="1">
    <citation type="submission" date="2020-05" db="EMBL/GenBank/DDBJ databases">
        <title>Draft genome sequence of Mycobacterium hippocampi DL, isolated from European seabass, Dicentrarchus labrax, reared in fish farms.</title>
        <authorList>
            <person name="Stathopoulou P."/>
            <person name="Asimakis E."/>
            <person name="Tzokas K."/>
            <person name="Batargias C."/>
            <person name="Tsiamis G."/>
        </authorList>
    </citation>
    <scope>NUCLEOTIDE SEQUENCE [LARGE SCALE GENOMIC DNA]</scope>
    <source>
        <strain evidence="2 3">DL</strain>
    </source>
</reference>
<keyword evidence="3" id="KW-1185">Reference proteome</keyword>
<protein>
    <submittedName>
        <fullName evidence="2">Uncharacterized protein</fullName>
    </submittedName>
</protein>
<dbReference type="Proteomes" id="UP000570517">
    <property type="component" value="Unassembled WGS sequence"/>
</dbReference>
<dbReference type="EMBL" id="JABFYL010000049">
    <property type="protein sequence ID" value="NVN53421.1"/>
    <property type="molecule type" value="Genomic_DNA"/>
</dbReference>
<feature type="region of interest" description="Disordered" evidence="1">
    <location>
        <begin position="1"/>
        <end position="20"/>
    </location>
</feature>
<proteinExistence type="predicted"/>
<organism evidence="2 3">
    <name type="scientific">Mycolicibacterium hippocampi</name>
    <dbReference type="NCBI Taxonomy" id="659824"/>
    <lineage>
        <taxon>Bacteria</taxon>
        <taxon>Bacillati</taxon>
        <taxon>Actinomycetota</taxon>
        <taxon>Actinomycetes</taxon>
        <taxon>Mycobacteriales</taxon>
        <taxon>Mycobacteriaceae</taxon>
        <taxon>Mycolicibacterium</taxon>
    </lineage>
</organism>
<accession>A0A850PSX4</accession>
<feature type="compositionally biased region" description="Low complexity" evidence="1">
    <location>
        <begin position="1"/>
        <end position="12"/>
    </location>
</feature>
<evidence type="ECO:0000313" key="2">
    <source>
        <dbReference type="EMBL" id="NVN53421.1"/>
    </source>
</evidence>
<evidence type="ECO:0000313" key="3">
    <source>
        <dbReference type="Proteomes" id="UP000570517"/>
    </source>
</evidence>
<sequence length="52" mass="5773">MDTPAAEPAAETAQHRFPSSRWRRTDKARLLTEGLLVVGDAVCSFNPIYVQV</sequence>
<comment type="caution">
    <text evidence="2">The sequence shown here is derived from an EMBL/GenBank/DDBJ whole genome shotgun (WGS) entry which is preliminary data.</text>
</comment>